<name>A0ABV7EDA9_9SPHN</name>
<evidence type="ECO:0000256" key="2">
    <source>
        <dbReference type="ARBA" id="ARBA00022670"/>
    </source>
</evidence>
<keyword evidence="7" id="KW-1185">Reference proteome</keyword>
<dbReference type="PROSITE" id="PS51935">
    <property type="entry name" value="NLPC_P60"/>
    <property type="match status" value="1"/>
</dbReference>
<keyword evidence="3" id="KW-0378">Hydrolase</keyword>
<accession>A0ABV7EDA9</accession>
<reference evidence="7" key="1">
    <citation type="journal article" date="2019" name="Int. J. Syst. Evol. Microbiol.">
        <title>The Global Catalogue of Microorganisms (GCM) 10K type strain sequencing project: providing services to taxonomists for standard genome sequencing and annotation.</title>
        <authorList>
            <consortium name="The Broad Institute Genomics Platform"/>
            <consortium name="The Broad Institute Genome Sequencing Center for Infectious Disease"/>
            <person name="Wu L."/>
            <person name="Ma J."/>
        </authorList>
    </citation>
    <scope>NUCLEOTIDE SEQUENCE [LARGE SCALE GENOMIC DNA]</scope>
    <source>
        <strain evidence="7">KCTC 52606</strain>
    </source>
</reference>
<protein>
    <submittedName>
        <fullName evidence="6">C40 family peptidase</fullName>
    </submittedName>
</protein>
<dbReference type="Pfam" id="PF00877">
    <property type="entry name" value="NLPC_P60"/>
    <property type="match status" value="1"/>
</dbReference>
<sequence>MAEPAARVTGAAVVAAARRWLGTPFCHQGRRRGVGVDCVGLVIAVAHELGLSDFDITGYARRPDSDLLARLAHELMQPIDPAAARPGDVLLIAIEGRAQHLAIRSDLAGDPAIIHAHAPRRRVVEHRIDADWAQRILAAFRLPGVAQEEAD</sequence>
<dbReference type="InterPro" id="IPR000064">
    <property type="entry name" value="NLP_P60_dom"/>
</dbReference>
<evidence type="ECO:0000256" key="3">
    <source>
        <dbReference type="ARBA" id="ARBA00022801"/>
    </source>
</evidence>
<evidence type="ECO:0000256" key="4">
    <source>
        <dbReference type="ARBA" id="ARBA00022807"/>
    </source>
</evidence>
<dbReference type="InterPro" id="IPR038765">
    <property type="entry name" value="Papain-like_cys_pep_sf"/>
</dbReference>
<keyword evidence="2" id="KW-0645">Protease</keyword>
<dbReference type="Gene3D" id="3.90.1720.10">
    <property type="entry name" value="endopeptidase domain like (from Nostoc punctiforme)"/>
    <property type="match status" value="1"/>
</dbReference>
<proteinExistence type="inferred from homology"/>
<dbReference type="Proteomes" id="UP001595378">
    <property type="component" value="Unassembled WGS sequence"/>
</dbReference>
<evidence type="ECO:0000256" key="1">
    <source>
        <dbReference type="ARBA" id="ARBA00007074"/>
    </source>
</evidence>
<dbReference type="SUPFAM" id="SSF54001">
    <property type="entry name" value="Cysteine proteinases"/>
    <property type="match status" value="1"/>
</dbReference>
<organism evidence="6 7">
    <name type="scientific">Alteraurantiacibacter lauratis</name>
    <dbReference type="NCBI Taxonomy" id="2054627"/>
    <lineage>
        <taxon>Bacteria</taxon>
        <taxon>Pseudomonadati</taxon>
        <taxon>Pseudomonadota</taxon>
        <taxon>Alphaproteobacteria</taxon>
        <taxon>Sphingomonadales</taxon>
        <taxon>Erythrobacteraceae</taxon>
        <taxon>Alteraurantiacibacter</taxon>
    </lineage>
</organism>
<feature type="domain" description="NlpC/P60" evidence="5">
    <location>
        <begin position="7"/>
        <end position="143"/>
    </location>
</feature>
<comment type="similarity">
    <text evidence="1">Belongs to the peptidase C40 family.</text>
</comment>
<keyword evidence="4" id="KW-0788">Thiol protease</keyword>
<comment type="caution">
    <text evidence="6">The sequence shown here is derived from an EMBL/GenBank/DDBJ whole genome shotgun (WGS) entry which is preliminary data.</text>
</comment>
<dbReference type="EMBL" id="JBHRSU010000022">
    <property type="protein sequence ID" value="MFC3100642.1"/>
    <property type="molecule type" value="Genomic_DNA"/>
</dbReference>
<gene>
    <name evidence="6" type="ORF">ACFODK_07070</name>
</gene>
<evidence type="ECO:0000259" key="5">
    <source>
        <dbReference type="PROSITE" id="PS51935"/>
    </source>
</evidence>
<evidence type="ECO:0000313" key="7">
    <source>
        <dbReference type="Proteomes" id="UP001595378"/>
    </source>
</evidence>
<dbReference type="RefSeq" id="WP_188236023.1">
    <property type="nucleotide sequence ID" value="NZ_JBANRN010000022.1"/>
</dbReference>
<evidence type="ECO:0000313" key="6">
    <source>
        <dbReference type="EMBL" id="MFC3100642.1"/>
    </source>
</evidence>